<dbReference type="GO" id="GO:0019991">
    <property type="term" value="P:septate junction assembly"/>
    <property type="evidence" value="ECO:0007669"/>
    <property type="project" value="InterPro"/>
</dbReference>
<dbReference type="PANTHER" id="PTHR36692:SF1">
    <property type="entry name" value="GH08457P"/>
    <property type="match status" value="1"/>
</dbReference>
<organism evidence="2">
    <name type="scientific">Musca domestica</name>
    <name type="common">House fly</name>
    <dbReference type="NCBI Taxonomy" id="7370"/>
    <lineage>
        <taxon>Eukaryota</taxon>
        <taxon>Metazoa</taxon>
        <taxon>Ecdysozoa</taxon>
        <taxon>Arthropoda</taxon>
        <taxon>Hexapoda</taxon>
        <taxon>Insecta</taxon>
        <taxon>Pterygota</taxon>
        <taxon>Neoptera</taxon>
        <taxon>Endopterygota</taxon>
        <taxon>Diptera</taxon>
        <taxon>Brachycera</taxon>
        <taxon>Muscomorpha</taxon>
        <taxon>Muscoidea</taxon>
        <taxon>Muscidae</taxon>
        <taxon>Musca</taxon>
    </lineage>
</organism>
<feature type="transmembrane region" description="Helical" evidence="1">
    <location>
        <begin position="30"/>
        <end position="52"/>
    </location>
</feature>
<keyword evidence="1" id="KW-0812">Transmembrane</keyword>
<dbReference type="OrthoDB" id="8187586at2759"/>
<dbReference type="eggNOG" id="ENOG502SY4N">
    <property type="taxonomic scope" value="Eukaryota"/>
</dbReference>
<evidence type="ECO:0000256" key="1">
    <source>
        <dbReference type="SAM" id="Phobius"/>
    </source>
</evidence>
<feature type="transmembrane region" description="Helical" evidence="1">
    <location>
        <begin position="72"/>
        <end position="93"/>
    </location>
</feature>
<feature type="transmembrane region" description="Helical" evidence="1">
    <location>
        <begin position="99"/>
        <end position="121"/>
    </location>
</feature>
<accession>A0A1I8MF33</accession>
<dbReference type="VEuPathDB" id="VectorBase:MDOMA2_000962"/>
<dbReference type="VEuPathDB" id="VectorBase:MDOA004258"/>
<evidence type="ECO:0000313" key="2">
    <source>
        <dbReference type="EnsemblMetazoa" id="MDOA004258-PA"/>
    </source>
</evidence>
<feature type="transmembrane region" description="Helical" evidence="1">
    <location>
        <begin position="142"/>
        <end position="165"/>
    </location>
</feature>
<keyword evidence="1" id="KW-1133">Transmembrane helix</keyword>
<dbReference type="GO" id="GO:0005886">
    <property type="term" value="C:plasma membrane"/>
    <property type="evidence" value="ECO:0007669"/>
    <property type="project" value="TreeGrafter"/>
</dbReference>
<reference evidence="2" key="1">
    <citation type="submission" date="2020-05" db="UniProtKB">
        <authorList>
            <consortium name="EnsemblMetazoa"/>
        </authorList>
    </citation>
    <scope>IDENTIFICATION</scope>
    <source>
        <strain evidence="2">Aabys</strain>
    </source>
</reference>
<dbReference type="AlphaFoldDB" id="A0A1I8MF33"/>
<dbReference type="InterPro" id="IPR038976">
    <property type="entry name" value="Ssk"/>
</dbReference>
<gene>
    <name evidence="2" type="primary">101897155</name>
</gene>
<dbReference type="PANTHER" id="PTHR36692">
    <property type="entry name" value="PROTEIN SNAKESKIN"/>
    <property type="match status" value="1"/>
</dbReference>
<dbReference type="EnsemblMetazoa" id="MDOA004258-RA">
    <property type="protein sequence ID" value="MDOA004258-PA"/>
    <property type="gene ID" value="MDOA004258"/>
</dbReference>
<dbReference type="STRING" id="7370.A0A1I8MF33"/>
<protein>
    <recommendedName>
        <fullName evidence="3">MARVEL domain-containing protein</fullName>
    </recommendedName>
</protein>
<sequence length="174" mass="19413">MSYLSSIEISRVDMSPADETSYVSGPSKKASYTLVALKFLELCLIICCIGLIDEPATHSNIRTFITPRVIGLCYVTFGCLLIYSAIYLIMALFGDMTPWRTSVLWSLVAFVLFVATTSLLFRDWSATKDLNYWHPNMTRLDLVLAAASVSLVTALIFLMDILITLRFGMTGDLE</sequence>
<evidence type="ECO:0008006" key="3">
    <source>
        <dbReference type="Google" id="ProtNLM"/>
    </source>
</evidence>
<name>A0A1I8MF33_MUSDO</name>
<keyword evidence="1" id="KW-0472">Membrane</keyword>
<proteinExistence type="predicted"/>